<accession>L1JTA1</accession>
<dbReference type="Proteomes" id="UP000011087">
    <property type="component" value="Unassembled WGS sequence"/>
</dbReference>
<reference evidence="4" key="2">
    <citation type="submission" date="2012-11" db="EMBL/GenBank/DDBJ databases">
        <authorList>
            <person name="Kuo A."/>
            <person name="Curtis B.A."/>
            <person name="Tanifuji G."/>
            <person name="Burki F."/>
            <person name="Gruber A."/>
            <person name="Irimia M."/>
            <person name="Maruyama S."/>
            <person name="Arias M.C."/>
            <person name="Ball S.G."/>
            <person name="Gile G.H."/>
            <person name="Hirakawa Y."/>
            <person name="Hopkins J.F."/>
            <person name="Rensing S.A."/>
            <person name="Schmutz J."/>
            <person name="Symeonidi A."/>
            <person name="Elias M."/>
            <person name="Eveleigh R.J."/>
            <person name="Herman E.K."/>
            <person name="Klute M.J."/>
            <person name="Nakayama T."/>
            <person name="Obornik M."/>
            <person name="Reyes-Prieto A."/>
            <person name="Armbrust E.V."/>
            <person name="Aves S.J."/>
            <person name="Beiko R.G."/>
            <person name="Coutinho P."/>
            <person name="Dacks J.B."/>
            <person name="Durnford D.G."/>
            <person name="Fast N.M."/>
            <person name="Green B.R."/>
            <person name="Grisdale C."/>
            <person name="Hempe F."/>
            <person name="Henrissat B."/>
            <person name="Hoppner M.P."/>
            <person name="Ishida K.-I."/>
            <person name="Kim E."/>
            <person name="Koreny L."/>
            <person name="Kroth P.G."/>
            <person name="Liu Y."/>
            <person name="Malik S.-B."/>
            <person name="Maier U.G."/>
            <person name="McRose D."/>
            <person name="Mock T."/>
            <person name="Neilson J.A."/>
            <person name="Onodera N.T."/>
            <person name="Poole A.M."/>
            <person name="Pritham E.J."/>
            <person name="Richards T.A."/>
            <person name="Rocap G."/>
            <person name="Roy S.W."/>
            <person name="Sarai C."/>
            <person name="Schaack S."/>
            <person name="Shirato S."/>
            <person name="Slamovits C.H."/>
            <person name="Spencer D.F."/>
            <person name="Suzuki S."/>
            <person name="Worden A.Z."/>
            <person name="Zauner S."/>
            <person name="Barry K."/>
            <person name="Bell C."/>
            <person name="Bharti A.K."/>
            <person name="Crow J.A."/>
            <person name="Grimwood J."/>
            <person name="Kramer R."/>
            <person name="Lindquist E."/>
            <person name="Lucas S."/>
            <person name="Salamov A."/>
            <person name="McFadden G.I."/>
            <person name="Lane C.E."/>
            <person name="Keeling P.J."/>
            <person name="Gray M.W."/>
            <person name="Grigoriev I.V."/>
            <person name="Archibald J.M."/>
        </authorList>
    </citation>
    <scope>NUCLEOTIDE SEQUENCE</scope>
    <source>
        <strain evidence="4">CCMP2712</strain>
    </source>
</reference>
<reference evidence="3" key="3">
    <citation type="submission" date="2016-03" db="UniProtKB">
        <authorList>
            <consortium name="EnsemblProtists"/>
        </authorList>
    </citation>
    <scope>IDENTIFICATION</scope>
</reference>
<evidence type="ECO:0000313" key="3">
    <source>
        <dbReference type="EnsemblProtists" id="EKX51549"/>
    </source>
</evidence>
<proteinExistence type="predicted"/>
<dbReference type="KEGG" id="gtt:GUITHDRAFT_134457"/>
<gene>
    <name evidence="2" type="ORF">GUITHDRAFT_134457</name>
</gene>
<dbReference type="HOGENOM" id="CLU_627695_0_0_1"/>
<evidence type="ECO:0000313" key="2">
    <source>
        <dbReference type="EMBL" id="EKX51549.1"/>
    </source>
</evidence>
<dbReference type="PaxDb" id="55529-EKX51549"/>
<evidence type="ECO:0000256" key="1">
    <source>
        <dbReference type="SAM" id="SignalP"/>
    </source>
</evidence>
<feature type="chain" id="PRO_5008771727" description="Right handed beta helix domain-containing protein" evidence="1">
    <location>
        <begin position="22"/>
        <end position="437"/>
    </location>
</feature>
<organism evidence="2">
    <name type="scientific">Guillardia theta (strain CCMP2712)</name>
    <name type="common">Cryptophyte</name>
    <dbReference type="NCBI Taxonomy" id="905079"/>
    <lineage>
        <taxon>Eukaryota</taxon>
        <taxon>Cryptophyceae</taxon>
        <taxon>Pyrenomonadales</taxon>
        <taxon>Geminigeraceae</taxon>
        <taxon>Guillardia</taxon>
    </lineage>
</organism>
<reference evidence="2 4" key="1">
    <citation type="journal article" date="2012" name="Nature">
        <title>Algal genomes reveal evolutionary mosaicism and the fate of nucleomorphs.</title>
        <authorList>
            <consortium name="DOE Joint Genome Institute"/>
            <person name="Curtis B.A."/>
            <person name="Tanifuji G."/>
            <person name="Burki F."/>
            <person name="Gruber A."/>
            <person name="Irimia M."/>
            <person name="Maruyama S."/>
            <person name="Arias M.C."/>
            <person name="Ball S.G."/>
            <person name="Gile G.H."/>
            <person name="Hirakawa Y."/>
            <person name="Hopkins J.F."/>
            <person name="Kuo A."/>
            <person name="Rensing S.A."/>
            <person name="Schmutz J."/>
            <person name="Symeonidi A."/>
            <person name="Elias M."/>
            <person name="Eveleigh R.J."/>
            <person name="Herman E.K."/>
            <person name="Klute M.J."/>
            <person name="Nakayama T."/>
            <person name="Obornik M."/>
            <person name="Reyes-Prieto A."/>
            <person name="Armbrust E.V."/>
            <person name="Aves S.J."/>
            <person name="Beiko R.G."/>
            <person name="Coutinho P."/>
            <person name="Dacks J.B."/>
            <person name="Durnford D.G."/>
            <person name="Fast N.M."/>
            <person name="Green B.R."/>
            <person name="Grisdale C.J."/>
            <person name="Hempel F."/>
            <person name="Henrissat B."/>
            <person name="Hoppner M.P."/>
            <person name="Ishida K."/>
            <person name="Kim E."/>
            <person name="Koreny L."/>
            <person name="Kroth P.G."/>
            <person name="Liu Y."/>
            <person name="Malik S.B."/>
            <person name="Maier U.G."/>
            <person name="McRose D."/>
            <person name="Mock T."/>
            <person name="Neilson J.A."/>
            <person name="Onodera N.T."/>
            <person name="Poole A.M."/>
            <person name="Pritham E.J."/>
            <person name="Richards T.A."/>
            <person name="Rocap G."/>
            <person name="Roy S.W."/>
            <person name="Sarai C."/>
            <person name="Schaack S."/>
            <person name="Shirato S."/>
            <person name="Slamovits C.H."/>
            <person name="Spencer D.F."/>
            <person name="Suzuki S."/>
            <person name="Worden A.Z."/>
            <person name="Zauner S."/>
            <person name="Barry K."/>
            <person name="Bell C."/>
            <person name="Bharti A.K."/>
            <person name="Crow J.A."/>
            <person name="Grimwood J."/>
            <person name="Kramer R."/>
            <person name="Lindquist E."/>
            <person name="Lucas S."/>
            <person name="Salamov A."/>
            <person name="McFadden G.I."/>
            <person name="Lane C.E."/>
            <person name="Keeling P.J."/>
            <person name="Gray M.W."/>
            <person name="Grigoriev I.V."/>
            <person name="Archibald J.M."/>
        </authorList>
    </citation>
    <scope>NUCLEOTIDE SEQUENCE</scope>
    <source>
        <strain evidence="2 4">CCMP2712</strain>
    </source>
</reference>
<keyword evidence="4" id="KW-1185">Reference proteome</keyword>
<dbReference type="EnsemblProtists" id="EKX51549">
    <property type="protein sequence ID" value="EKX51549"/>
    <property type="gene ID" value="GUITHDRAFT_134457"/>
</dbReference>
<dbReference type="AlphaFoldDB" id="L1JTA1"/>
<dbReference type="EMBL" id="JH992975">
    <property type="protein sequence ID" value="EKX51549.1"/>
    <property type="molecule type" value="Genomic_DNA"/>
</dbReference>
<evidence type="ECO:0000313" key="4">
    <source>
        <dbReference type="Proteomes" id="UP000011087"/>
    </source>
</evidence>
<dbReference type="RefSeq" id="XP_005838529.1">
    <property type="nucleotide sequence ID" value="XM_005838472.1"/>
</dbReference>
<keyword evidence="1" id="KW-0732">Signal</keyword>
<feature type="signal peptide" evidence="1">
    <location>
        <begin position="1"/>
        <end position="21"/>
    </location>
</feature>
<protein>
    <recommendedName>
        <fullName evidence="5">Right handed beta helix domain-containing protein</fullName>
    </recommendedName>
</protein>
<evidence type="ECO:0008006" key="5">
    <source>
        <dbReference type="Google" id="ProtNLM"/>
    </source>
</evidence>
<dbReference type="GeneID" id="17308233"/>
<name>L1JTA1_GUITC</name>
<sequence length="437" mass="48099">MARVTGTLALVLAGMMVGGGGKVASSRGVVNNKFFTFTPLSLRSDGERKMKPCCVSWPGGTYQAADGTITGSGDETFDGKLVVDGTSGWIRSIKGWTCAQSFCVHVASGNWTIADCGMKVEGGNTMPAAIVQTDRDASVLLQDCDLNGAWSAGVRLGLLELSTVYSDLSRCLVRDCHMQAKLGAICTKTEDCRCDVDEYSQFDGPKIFVAPSATLSNLPDLNDFPPPAGLQQVAESSGAFTHSLQEYVEREVMAAKDHAVVTKNLSSWEYVDLVLSKVSANLSECPPELQEKLVRKWEELFLSPVDEERSAGILDGLAPEDERFQQWRSAFKLTSSLQRQMIASAMLHMDSLRQRNASRDMVHEEEIPQRDLYQLLQGKGNGEAAEDGFIKWRPNRKLSAREEAERKKRIFWSTLKLINETSPHDLQLVKSLSSWCA</sequence>